<evidence type="ECO:0000256" key="3">
    <source>
        <dbReference type="SAM" id="MobiDB-lite"/>
    </source>
</evidence>
<dbReference type="SUPFAM" id="SSF50729">
    <property type="entry name" value="PH domain-like"/>
    <property type="match status" value="1"/>
</dbReference>
<dbReference type="GO" id="GO:0016079">
    <property type="term" value="P:synaptic vesicle exocytosis"/>
    <property type="evidence" value="ECO:0007669"/>
    <property type="project" value="InterPro"/>
</dbReference>
<dbReference type="EMBL" id="CAJOAX010043884">
    <property type="protein sequence ID" value="CAF4290534.1"/>
    <property type="molecule type" value="Genomic_DNA"/>
</dbReference>
<dbReference type="PANTHER" id="PTHR12166">
    <property type="entry name" value="CALCIUM-DEPENDENT SECRETION ACTIVATOR"/>
    <property type="match status" value="1"/>
</dbReference>
<evidence type="ECO:0000313" key="5">
    <source>
        <dbReference type="EMBL" id="CAF4290534.1"/>
    </source>
</evidence>
<organism evidence="5 6">
    <name type="scientific">Rotaria sordida</name>
    <dbReference type="NCBI Taxonomy" id="392033"/>
    <lineage>
        <taxon>Eukaryota</taxon>
        <taxon>Metazoa</taxon>
        <taxon>Spiralia</taxon>
        <taxon>Gnathifera</taxon>
        <taxon>Rotifera</taxon>
        <taxon>Eurotatoria</taxon>
        <taxon>Bdelloidea</taxon>
        <taxon>Philodinida</taxon>
        <taxon>Philodinidae</taxon>
        <taxon>Rotaria</taxon>
    </lineage>
</organism>
<reference evidence="5" key="1">
    <citation type="submission" date="2021-02" db="EMBL/GenBank/DDBJ databases">
        <authorList>
            <person name="Nowell W R."/>
        </authorList>
    </citation>
    <scope>NUCLEOTIDE SEQUENCE</scope>
</reference>
<gene>
    <name evidence="5" type="ORF">OTI717_LOCUS41721</name>
</gene>
<feature type="compositionally biased region" description="Polar residues" evidence="3">
    <location>
        <begin position="57"/>
        <end position="79"/>
    </location>
</feature>
<proteinExistence type="predicted"/>
<feature type="non-terminal residue" evidence="5">
    <location>
        <position position="1"/>
    </location>
</feature>
<name>A0A820HAF4_9BILA</name>
<protein>
    <recommendedName>
        <fullName evidence="4">PH domain-containing protein</fullName>
    </recommendedName>
</protein>
<dbReference type="Gene3D" id="2.30.29.30">
    <property type="entry name" value="Pleckstrin-homology domain (PH domain)/Phosphotyrosine-binding domain (PTB)"/>
    <property type="match status" value="1"/>
</dbReference>
<dbReference type="InterPro" id="IPR001849">
    <property type="entry name" value="PH_domain"/>
</dbReference>
<feature type="region of interest" description="Disordered" evidence="3">
    <location>
        <begin position="57"/>
        <end position="87"/>
    </location>
</feature>
<evidence type="ECO:0000256" key="2">
    <source>
        <dbReference type="ARBA" id="ARBA00022837"/>
    </source>
</evidence>
<dbReference type="GO" id="GO:0098793">
    <property type="term" value="C:presynapse"/>
    <property type="evidence" value="ECO:0007669"/>
    <property type="project" value="GOC"/>
</dbReference>
<evidence type="ECO:0000313" key="6">
    <source>
        <dbReference type="Proteomes" id="UP000663823"/>
    </source>
</evidence>
<dbReference type="PROSITE" id="PS50003">
    <property type="entry name" value="PH_DOMAIN"/>
    <property type="match status" value="1"/>
</dbReference>
<evidence type="ECO:0000256" key="1">
    <source>
        <dbReference type="ARBA" id="ARBA00022483"/>
    </source>
</evidence>
<sequence length="119" mass="13515">MMPLEGYTVDYAEPDNGLIMHDGKYFFKAVREGDVVTFATNEENERHSWVQALYRATGQSHKPTPPTTQINKSNSTSGQKDLLDSDRSKNLGFDEYIQSDPCKFDHHDLFKALQTATLD</sequence>
<dbReference type="InterPro" id="IPR011993">
    <property type="entry name" value="PH-like_dom_sf"/>
</dbReference>
<keyword evidence="2" id="KW-0106">Calcium</keyword>
<keyword evidence="1" id="KW-0268">Exocytosis</keyword>
<accession>A0A820HAF4</accession>
<dbReference type="PANTHER" id="PTHR12166:SF8">
    <property type="entry name" value="CALCIUM-DEPENDENT SECRETION ACTIVATOR"/>
    <property type="match status" value="1"/>
</dbReference>
<comment type="caution">
    <text evidence="5">The sequence shown here is derived from an EMBL/GenBank/DDBJ whole genome shotgun (WGS) entry which is preliminary data.</text>
</comment>
<dbReference type="AlphaFoldDB" id="A0A820HAF4"/>
<dbReference type="Proteomes" id="UP000663823">
    <property type="component" value="Unassembled WGS sequence"/>
</dbReference>
<feature type="domain" description="PH" evidence="4">
    <location>
        <begin position="1"/>
        <end position="58"/>
    </location>
</feature>
<evidence type="ECO:0000259" key="4">
    <source>
        <dbReference type="PROSITE" id="PS50003"/>
    </source>
</evidence>
<dbReference type="InterPro" id="IPR033227">
    <property type="entry name" value="CAPS"/>
</dbReference>
<dbReference type="GO" id="GO:1990504">
    <property type="term" value="P:dense core granule exocytosis"/>
    <property type="evidence" value="ECO:0007669"/>
    <property type="project" value="InterPro"/>
</dbReference>